<dbReference type="PANTHER" id="PTHR24379">
    <property type="entry name" value="KRAB AND ZINC FINGER DOMAIN-CONTAINING"/>
    <property type="match status" value="1"/>
</dbReference>
<dbReference type="SUPFAM" id="SSF57667">
    <property type="entry name" value="beta-beta-alpha zinc fingers"/>
    <property type="match status" value="2"/>
</dbReference>
<feature type="compositionally biased region" description="Basic residues" evidence="6">
    <location>
        <begin position="140"/>
        <end position="165"/>
    </location>
</feature>
<dbReference type="InterPro" id="IPR012934">
    <property type="entry name" value="Znf_AD"/>
</dbReference>
<dbReference type="AlphaFoldDB" id="A0A9Q0RUE6"/>
<dbReference type="GO" id="GO:0000981">
    <property type="term" value="F:DNA-binding transcription factor activity, RNA polymerase II-specific"/>
    <property type="evidence" value="ECO:0007669"/>
    <property type="project" value="TreeGrafter"/>
</dbReference>
<evidence type="ECO:0000256" key="6">
    <source>
        <dbReference type="SAM" id="MobiDB-lite"/>
    </source>
</evidence>
<accession>A0A9Q0RUE6</accession>
<evidence type="ECO:0000256" key="2">
    <source>
        <dbReference type="ARBA" id="ARBA00022737"/>
    </source>
</evidence>
<feature type="domain" description="C2H2-type" evidence="7">
    <location>
        <begin position="169"/>
        <end position="194"/>
    </location>
</feature>
<evidence type="ECO:0000256" key="3">
    <source>
        <dbReference type="ARBA" id="ARBA00022771"/>
    </source>
</evidence>
<dbReference type="Proteomes" id="UP001151699">
    <property type="component" value="Unassembled WGS sequence"/>
</dbReference>
<dbReference type="SMART" id="SM00868">
    <property type="entry name" value="zf-AD"/>
    <property type="match status" value="2"/>
</dbReference>
<dbReference type="Gene3D" id="3.30.160.60">
    <property type="entry name" value="Classic Zinc Finger"/>
    <property type="match status" value="3"/>
</dbReference>
<dbReference type="Gene3D" id="3.40.1800.20">
    <property type="match status" value="1"/>
</dbReference>
<feature type="domain" description="C2H2-type" evidence="7">
    <location>
        <begin position="282"/>
        <end position="309"/>
    </location>
</feature>
<dbReference type="EMBL" id="WJQU01003106">
    <property type="protein sequence ID" value="KAJ6627762.1"/>
    <property type="molecule type" value="Genomic_DNA"/>
</dbReference>
<keyword evidence="4" id="KW-0862">Zinc</keyword>
<dbReference type="Pfam" id="PF13894">
    <property type="entry name" value="zf-C2H2_4"/>
    <property type="match status" value="1"/>
</dbReference>
<feature type="domain" description="C2H2-type" evidence="7">
    <location>
        <begin position="312"/>
        <end position="339"/>
    </location>
</feature>
<evidence type="ECO:0000256" key="1">
    <source>
        <dbReference type="ARBA" id="ARBA00022723"/>
    </source>
</evidence>
<dbReference type="PANTHER" id="PTHR24379:SF127">
    <property type="entry name" value="BLOODY FINGERS-RELATED"/>
    <property type="match status" value="1"/>
</dbReference>
<keyword evidence="1" id="KW-0479">Metal-binding</keyword>
<dbReference type="Pfam" id="PF07776">
    <property type="entry name" value="zf-AD"/>
    <property type="match status" value="1"/>
</dbReference>
<dbReference type="GO" id="GO:0005634">
    <property type="term" value="C:nucleus"/>
    <property type="evidence" value="ECO:0007669"/>
    <property type="project" value="InterPro"/>
</dbReference>
<evidence type="ECO:0000313" key="9">
    <source>
        <dbReference type="Proteomes" id="UP001151699"/>
    </source>
</evidence>
<feature type="domain" description="C2H2-type" evidence="7">
    <location>
        <begin position="225"/>
        <end position="253"/>
    </location>
</feature>
<dbReference type="GO" id="GO:0000977">
    <property type="term" value="F:RNA polymerase II transcription regulatory region sequence-specific DNA binding"/>
    <property type="evidence" value="ECO:0007669"/>
    <property type="project" value="TreeGrafter"/>
</dbReference>
<dbReference type="SUPFAM" id="SSF57716">
    <property type="entry name" value="Glucocorticoid receptor-like (DNA-binding domain)"/>
    <property type="match status" value="1"/>
</dbReference>
<keyword evidence="2" id="KW-0677">Repeat</keyword>
<protein>
    <submittedName>
        <fullName evidence="8">Zinc finger protein</fullName>
    </submittedName>
</protein>
<evidence type="ECO:0000256" key="4">
    <source>
        <dbReference type="ARBA" id="ARBA00022833"/>
    </source>
</evidence>
<sequence length="385" mass="44857">MNCLLCCESSKDTINVTSNEGNHHLISSLLFKYFRFCFDKEPTNGELCTECWQKLILFHEFYVRIEYIYEEKNKSQIVSSIFNVKEENADKFGSVEINDSSLKWEPIFDDEGTEDVSQVFVSETKWDDSDDQSNIDIKPKLSKQRKSRKKCEVAKKKRRTPHAKRPPTFTCTIRQCAEEFPTKDDLISHKMTTHKRVQCTLCPDPKLVLDLNTHLKNMHGIIQNTICEHCGQVFHSNATFLSHVKGVHETHEPLQCDICKDWFKSRDSIRSHMTYVHIQGPQTCQICGKVSTNRKSLLKHQLIHVEARKDRYKCIVCGKGFRDNTKLKEHSYIHSGVTDAYSCNFCGKNFRFGSSLSAHRMKMHPIEMAHVKYRLQWKKNVELKI</sequence>
<evidence type="ECO:0000256" key="5">
    <source>
        <dbReference type="PROSITE-ProRule" id="PRU00042"/>
    </source>
</evidence>
<evidence type="ECO:0000313" key="8">
    <source>
        <dbReference type="EMBL" id="KAJ6627762.1"/>
    </source>
</evidence>
<keyword evidence="9" id="KW-1185">Reference proteome</keyword>
<dbReference type="Pfam" id="PF00096">
    <property type="entry name" value="zf-C2H2"/>
    <property type="match status" value="2"/>
</dbReference>
<reference evidence="8" key="1">
    <citation type="submission" date="2022-07" db="EMBL/GenBank/DDBJ databases">
        <authorList>
            <person name="Trinca V."/>
            <person name="Uliana J.V.C."/>
            <person name="Torres T.T."/>
            <person name="Ward R.J."/>
            <person name="Monesi N."/>
        </authorList>
    </citation>
    <scope>NUCLEOTIDE SEQUENCE</scope>
    <source>
        <strain evidence="8">HSMRA1968</strain>
        <tissue evidence="8">Whole embryos</tissue>
    </source>
</reference>
<name>A0A9Q0RUE6_9DIPT</name>
<dbReference type="SMART" id="SM00355">
    <property type="entry name" value="ZnF_C2H2"/>
    <property type="match status" value="7"/>
</dbReference>
<proteinExistence type="predicted"/>
<keyword evidence="3 5" id="KW-0863">Zinc-finger</keyword>
<dbReference type="PROSITE" id="PS50157">
    <property type="entry name" value="ZINC_FINGER_C2H2_2"/>
    <property type="match status" value="5"/>
</dbReference>
<evidence type="ECO:0000259" key="7">
    <source>
        <dbReference type="PROSITE" id="PS50157"/>
    </source>
</evidence>
<dbReference type="OrthoDB" id="7784405at2759"/>
<comment type="caution">
    <text evidence="8">The sequence shown here is derived from an EMBL/GenBank/DDBJ whole genome shotgun (WGS) entry which is preliminary data.</text>
</comment>
<feature type="region of interest" description="Disordered" evidence="6">
    <location>
        <begin position="128"/>
        <end position="165"/>
    </location>
</feature>
<organism evidence="8 9">
    <name type="scientific">Pseudolycoriella hygida</name>
    <dbReference type="NCBI Taxonomy" id="35572"/>
    <lineage>
        <taxon>Eukaryota</taxon>
        <taxon>Metazoa</taxon>
        <taxon>Ecdysozoa</taxon>
        <taxon>Arthropoda</taxon>
        <taxon>Hexapoda</taxon>
        <taxon>Insecta</taxon>
        <taxon>Pterygota</taxon>
        <taxon>Neoptera</taxon>
        <taxon>Endopterygota</taxon>
        <taxon>Diptera</taxon>
        <taxon>Nematocera</taxon>
        <taxon>Sciaroidea</taxon>
        <taxon>Sciaridae</taxon>
        <taxon>Pseudolycoriella</taxon>
    </lineage>
</organism>
<dbReference type="InterPro" id="IPR013087">
    <property type="entry name" value="Znf_C2H2_type"/>
</dbReference>
<dbReference type="PROSITE" id="PS00028">
    <property type="entry name" value="ZINC_FINGER_C2H2_1"/>
    <property type="match status" value="5"/>
</dbReference>
<gene>
    <name evidence="8" type="primary">wek</name>
    <name evidence="8" type="ORF">Bhyg_16527</name>
</gene>
<dbReference type="GO" id="GO:0008270">
    <property type="term" value="F:zinc ion binding"/>
    <property type="evidence" value="ECO:0007669"/>
    <property type="project" value="UniProtKB-KW"/>
</dbReference>
<feature type="domain" description="C2H2-type" evidence="7">
    <location>
        <begin position="341"/>
        <end position="369"/>
    </location>
</feature>
<dbReference type="InterPro" id="IPR036236">
    <property type="entry name" value="Znf_C2H2_sf"/>
</dbReference>